<evidence type="ECO:0000313" key="3">
    <source>
        <dbReference type="Proteomes" id="UP000284178"/>
    </source>
</evidence>
<comment type="caution">
    <text evidence="2">The sequence shown here is derived from an EMBL/GenBank/DDBJ whole genome shotgun (WGS) entry which is preliminary data.</text>
</comment>
<evidence type="ECO:0000313" key="2">
    <source>
        <dbReference type="EMBL" id="RGR75207.1"/>
    </source>
</evidence>
<dbReference type="RefSeq" id="WP_006059087.1">
    <property type="nucleotide sequence ID" value="NZ_CABJCV010000005.1"/>
</dbReference>
<keyword evidence="1" id="KW-0812">Transmembrane</keyword>
<evidence type="ECO:0000256" key="1">
    <source>
        <dbReference type="SAM" id="Phobius"/>
    </source>
</evidence>
<dbReference type="GeneID" id="83014833"/>
<keyword evidence="1" id="KW-0472">Membrane</keyword>
<protein>
    <submittedName>
        <fullName evidence="2">Uncharacterized protein</fullName>
    </submittedName>
</protein>
<proteinExistence type="predicted"/>
<dbReference type="EMBL" id="QRUP01000005">
    <property type="protein sequence ID" value="RGR75207.1"/>
    <property type="molecule type" value="Genomic_DNA"/>
</dbReference>
<reference evidence="2 3" key="1">
    <citation type="submission" date="2018-08" db="EMBL/GenBank/DDBJ databases">
        <title>A genome reference for cultivated species of the human gut microbiota.</title>
        <authorList>
            <person name="Zou Y."/>
            <person name="Xue W."/>
            <person name="Luo G."/>
        </authorList>
    </citation>
    <scope>NUCLEOTIDE SEQUENCE [LARGE SCALE GENOMIC DNA]</scope>
    <source>
        <strain evidence="2 3">AF24-29</strain>
    </source>
</reference>
<dbReference type="AlphaFoldDB" id="A0A412G3R0"/>
<organism evidence="2 3">
    <name type="scientific">Holdemania filiformis</name>
    <dbReference type="NCBI Taxonomy" id="61171"/>
    <lineage>
        <taxon>Bacteria</taxon>
        <taxon>Bacillati</taxon>
        <taxon>Bacillota</taxon>
        <taxon>Erysipelotrichia</taxon>
        <taxon>Erysipelotrichales</taxon>
        <taxon>Erysipelotrichaceae</taxon>
        <taxon>Holdemania</taxon>
    </lineage>
</organism>
<keyword evidence="3" id="KW-1185">Reference proteome</keyword>
<sequence>MKIECPVCHEEIPASQLNEIREFDCPHCHYRIEMEPFAASLTQLFPVAALILFIPVFTILKLFLPEQTLVIVFLVVFCAGARLHWSLYILRYLGLLKFRRKVAEEKKL</sequence>
<feature type="transmembrane region" description="Helical" evidence="1">
    <location>
        <begin position="70"/>
        <end position="90"/>
    </location>
</feature>
<keyword evidence="1" id="KW-1133">Transmembrane helix</keyword>
<feature type="transmembrane region" description="Helical" evidence="1">
    <location>
        <begin position="44"/>
        <end position="64"/>
    </location>
</feature>
<dbReference type="Proteomes" id="UP000284178">
    <property type="component" value="Unassembled WGS sequence"/>
</dbReference>
<gene>
    <name evidence="2" type="ORF">DWY25_05365</name>
</gene>
<name>A0A412G3R0_9FIRM</name>
<accession>A0A412G3R0</accession>